<protein>
    <recommendedName>
        <fullName evidence="5">Zn(2)-C6 fungal-type domain-containing protein</fullName>
    </recommendedName>
</protein>
<dbReference type="GO" id="GO:0005634">
    <property type="term" value="C:nucleus"/>
    <property type="evidence" value="ECO:0007669"/>
    <property type="project" value="UniProtKB-SubCell"/>
</dbReference>
<accession>A0AAN9UX45</accession>
<evidence type="ECO:0000313" key="6">
    <source>
        <dbReference type="EMBL" id="KAK7757194.1"/>
    </source>
</evidence>
<dbReference type="AlphaFoldDB" id="A0AAN9UX45"/>
<dbReference type="EMBL" id="JAKJXP020000003">
    <property type="protein sequence ID" value="KAK7757194.1"/>
    <property type="molecule type" value="Genomic_DNA"/>
</dbReference>
<reference evidence="6 7" key="1">
    <citation type="submission" date="2024-02" db="EMBL/GenBank/DDBJ databases">
        <title>De novo assembly and annotation of 12 fungi associated with fruit tree decline syndrome in Ontario, Canada.</title>
        <authorList>
            <person name="Sulman M."/>
            <person name="Ellouze W."/>
            <person name="Ilyukhin E."/>
        </authorList>
    </citation>
    <scope>NUCLEOTIDE SEQUENCE [LARGE SCALE GENOMIC DNA]</scope>
    <source>
        <strain evidence="6 7">M11/M66-122</strain>
    </source>
</reference>
<dbReference type="CDD" id="cd12148">
    <property type="entry name" value="fungal_TF_MHR"/>
    <property type="match status" value="1"/>
</dbReference>
<dbReference type="GO" id="GO:0008270">
    <property type="term" value="F:zinc ion binding"/>
    <property type="evidence" value="ECO:0007669"/>
    <property type="project" value="InterPro"/>
</dbReference>
<comment type="subcellular location">
    <subcellularLocation>
        <location evidence="1">Nucleus</location>
    </subcellularLocation>
</comment>
<dbReference type="GO" id="GO:0003677">
    <property type="term" value="F:DNA binding"/>
    <property type="evidence" value="ECO:0007669"/>
    <property type="project" value="InterPro"/>
</dbReference>
<evidence type="ECO:0000256" key="1">
    <source>
        <dbReference type="ARBA" id="ARBA00004123"/>
    </source>
</evidence>
<dbReference type="GO" id="GO:0000981">
    <property type="term" value="F:DNA-binding transcription factor activity, RNA polymerase II-specific"/>
    <property type="evidence" value="ECO:0007669"/>
    <property type="project" value="InterPro"/>
</dbReference>
<dbReference type="PROSITE" id="PS50048">
    <property type="entry name" value="ZN2_CY6_FUNGAL_2"/>
    <property type="match status" value="1"/>
</dbReference>
<dbReference type="PROSITE" id="PS00463">
    <property type="entry name" value="ZN2_CY6_FUNGAL_1"/>
    <property type="match status" value="1"/>
</dbReference>
<dbReference type="InterPro" id="IPR036864">
    <property type="entry name" value="Zn2-C6_fun-type_DNA-bd_sf"/>
</dbReference>
<feature type="domain" description="Zn(2)-C6 fungal-type" evidence="5">
    <location>
        <begin position="67"/>
        <end position="98"/>
    </location>
</feature>
<sequence>MSSSSDPHTGSSSGSGSGSGSSKGNSPNDATTTTTQNSLRHHAPPPSATATTTNSNGNSKRTRVLLSCAPCRSSKLKCDRATPCGQCAKKGRPEACAYAPRPQKQRPAKSMAARLKRLEGMVREMIDTDDPASTAPVQSDGGTGTVAPVAAAAAAPATPAPEAEAGGLVVQGQKATSYVGATNFMAILDDIEDLKNYFEDSEDEDEGFQDPFENVGPSEVLFSSRGVMKDKEELLKLLPEKNVVDRLMNRYFHSNSPSQHILHRPTFSKEYHRFWQNPSEAPLQFIALLFMVTGLGVFFSSFQSPHELESDSPMPAMDRFRQYRGAAGWALIWGKYSQPNLTTLQAFLLYVEAEFLVNRTHQMNCYLLSSVCIRLMLKMGLHRDPSKLPNISIYEGEMRRRLWHLAIQIDLLVAFYLGLPSMIQGIESDTAMPRHLMDSDFGEDSTDLPPSRPMTDYTQLTYPIHKGAISRGK</sequence>
<feature type="compositionally biased region" description="Polar residues" evidence="4">
    <location>
        <begin position="27"/>
        <end position="38"/>
    </location>
</feature>
<evidence type="ECO:0000256" key="4">
    <source>
        <dbReference type="SAM" id="MobiDB-lite"/>
    </source>
</evidence>
<comment type="caution">
    <text evidence="6">The sequence shown here is derived from an EMBL/GenBank/DDBJ whole genome shotgun (WGS) entry which is preliminary data.</text>
</comment>
<dbReference type="Gene3D" id="4.10.240.10">
    <property type="entry name" value="Zn(2)-C6 fungal-type DNA-binding domain"/>
    <property type="match status" value="1"/>
</dbReference>
<dbReference type="SMART" id="SM00906">
    <property type="entry name" value="Fungal_trans"/>
    <property type="match status" value="1"/>
</dbReference>
<keyword evidence="3" id="KW-0539">Nucleus</keyword>
<dbReference type="SMART" id="SM00066">
    <property type="entry name" value="GAL4"/>
    <property type="match status" value="1"/>
</dbReference>
<name>A0AAN9UX45_9PEZI</name>
<feature type="region of interest" description="Disordered" evidence="4">
    <location>
        <begin position="1"/>
        <end position="60"/>
    </location>
</feature>
<evidence type="ECO:0000313" key="7">
    <source>
        <dbReference type="Proteomes" id="UP001320420"/>
    </source>
</evidence>
<dbReference type="CDD" id="cd00067">
    <property type="entry name" value="GAL4"/>
    <property type="match status" value="1"/>
</dbReference>
<dbReference type="InterPro" id="IPR001138">
    <property type="entry name" value="Zn2Cys6_DnaBD"/>
</dbReference>
<proteinExistence type="predicted"/>
<dbReference type="PANTHER" id="PTHR31001:SF49">
    <property type="entry name" value="ZN(II)2CYS6 TRANSCRIPTION FACTOR (EUROFUNG)"/>
    <property type="match status" value="1"/>
</dbReference>
<dbReference type="Pfam" id="PF00172">
    <property type="entry name" value="Zn_clus"/>
    <property type="match status" value="1"/>
</dbReference>
<feature type="compositionally biased region" description="Low complexity" evidence="4">
    <location>
        <begin position="48"/>
        <end position="59"/>
    </location>
</feature>
<dbReference type="GO" id="GO:0006351">
    <property type="term" value="P:DNA-templated transcription"/>
    <property type="evidence" value="ECO:0007669"/>
    <property type="project" value="InterPro"/>
</dbReference>
<dbReference type="PANTHER" id="PTHR31001">
    <property type="entry name" value="UNCHARACTERIZED TRANSCRIPTIONAL REGULATORY PROTEIN"/>
    <property type="match status" value="1"/>
</dbReference>
<dbReference type="SUPFAM" id="SSF57701">
    <property type="entry name" value="Zn2/Cys6 DNA-binding domain"/>
    <property type="match status" value="1"/>
</dbReference>
<gene>
    <name evidence="6" type="ORF">SLS62_000743</name>
</gene>
<evidence type="ECO:0000256" key="2">
    <source>
        <dbReference type="ARBA" id="ARBA00022723"/>
    </source>
</evidence>
<feature type="compositionally biased region" description="Low complexity" evidence="4">
    <location>
        <begin position="1"/>
        <end position="12"/>
    </location>
</feature>
<dbReference type="Proteomes" id="UP001320420">
    <property type="component" value="Unassembled WGS sequence"/>
</dbReference>
<keyword evidence="2" id="KW-0479">Metal-binding</keyword>
<dbReference type="Pfam" id="PF04082">
    <property type="entry name" value="Fungal_trans"/>
    <property type="match status" value="1"/>
</dbReference>
<dbReference type="InterPro" id="IPR007219">
    <property type="entry name" value="XnlR_reg_dom"/>
</dbReference>
<dbReference type="InterPro" id="IPR050613">
    <property type="entry name" value="Sec_Metabolite_Reg"/>
</dbReference>
<evidence type="ECO:0000259" key="5">
    <source>
        <dbReference type="PROSITE" id="PS50048"/>
    </source>
</evidence>
<organism evidence="6 7">
    <name type="scientific">Diatrype stigma</name>
    <dbReference type="NCBI Taxonomy" id="117547"/>
    <lineage>
        <taxon>Eukaryota</taxon>
        <taxon>Fungi</taxon>
        <taxon>Dikarya</taxon>
        <taxon>Ascomycota</taxon>
        <taxon>Pezizomycotina</taxon>
        <taxon>Sordariomycetes</taxon>
        <taxon>Xylariomycetidae</taxon>
        <taxon>Xylariales</taxon>
        <taxon>Diatrypaceae</taxon>
        <taxon>Diatrype</taxon>
    </lineage>
</organism>
<evidence type="ECO:0000256" key="3">
    <source>
        <dbReference type="ARBA" id="ARBA00023242"/>
    </source>
</evidence>
<keyword evidence="7" id="KW-1185">Reference proteome</keyword>